<name>A0A1M5RGY7_9BACI</name>
<dbReference type="Pfam" id="PF00480">
    <property type="entry name" value="ROK"/>
    <property type="match status" value="1"/>
</dbReference>
<dbReference type="PANTHER" id="PTHR18964:SF170">
    <property type="entry name" value="SUGAR KINASE"/>
    <property type="match status" value="1"/>
</dbReference>
<protein>
    <submittedName>
        <fullName evidence="2">Sugar kinase of the NBD/HSP70 family, may contain an N-terminal HTH domain</fullName>
    </submittedName>
</protein>
<dbReference type="CDD" id="cd24152">
    <property type="entry name" value="ASKHA_NBD_ROK-like"/>
    <property type="match status" value="1"/>
</dbReference>
<dbReference type="Proteomes" id="UP000184079">
    <property type="component" value="Unassembled WGS sequence"/>
</dbReference>
<dbReference type="RefSeq" id="WP_073006999.1">
    <property type="nucleotide sequence ID" value="NZ_FQXD01000005.1"/>
</dbReference>
<dbReference type="InterPro" id="IPR000600">
    <property type="entry name" value="ROK"/>
</dbReference>
<reference evidence="3" key="1">
    <citation type="submission" date="2016-11" db="EMBL/GenBank/DDBJ databases">
        <authorList>
            <person name="Varghese N."/>
            <person name="Submissions S."/>
        </authorList>
    </citation>
    <scope>NUCLEOTIDE SEQUENCE [LARGE SCALE GENOMIC DNA]</scope>
    <source>
        <strain evidence="3">CGMCC 1.6496</strain>
    </source>
</reference>
<evidence type="ECO:0000313" key="3">
    <source>
        <dbReference type="Proteomes" id="UP000184079"/>
    </source>
</evidence>
<accession>A0A1M5RGY7</accession>
<dbReference type="Gene3D" id="3.30.420.40">
    <property type="match status" value="2"/>
</dbReference>
<sequence length="298" mass="32087">MKQYLAFDFGGTYVKYAVIDEEANISLEDKTPTPDHLQDLLDFIQQTVQQVKQKANIHGLAVSCPGTITADGEVQGTSAIPYLHDIALKKVLHEATGMPVAVENDANCAALAELWKGGAVGLQDVLVIVIGTGIGGAIISNGALYRGAHLYGGEFGYAILFADPKSKRIDYWSQMGSTSAIVRKVAEQKGMSTKSLSGENIFAMAKNGDEICQQAIEEFYFVLATGIYNLQHIYDPELILIGGGISARQDFMSSLSTSIQDVQQSMGIGNPHGKVTTCTFLQQANLIGATYHFLQSKS</sequence>
<dbReference type="PANTHER" id="PTHR18964">
    <property type="entry name" value="ROK (REPRESSOR, ORF, KINASE) FAMILY"/>
    <property type="match status" value="1"/>
</dbReference>
<evidence type="ECO:0000313" key="2">
    <source>
        <dbReference type="EMBL" id="SHH25501.1"/>
    </source>
</evidence>
<dbReference type="EMBL" id="FQXD01000005">
    <property type="protein sequence ID" value="SHH25501.1"/>
    <property type="molecule type" value="Genomic_DNA"/>
</dbReference>
<dbReference type="OrthoDB" id="9795247at2"/>
<dbReference type="SUPFAM" id="SSF53067">
    <property type="entry name" value="Actin-like ATPase domain"/>
    <property type="match status" value="1"/>
</dbReference>
<comment type="similarity">
    <text evidence="1">Belongs to the ROK (NagC/XylR) family.</text>
</comment>
<keyword evidence="3" id="KW-1185">Reference proteome</keyword>
<keyword evidence="2" id="KW-0808">Transferase</keyword>
<dbReference type="InterPro" id="IPR043129">
    <property type="entry name" value="ATPase_NBD"/>
</dbReference>
<dbReference type="AlphaFoldDB" id="A0A1M5RGY7"/>
<dbReference type="GO" id="GO:0016301">
    <property type="term" value="F:kinase activity"/>
    <property type="evidence" value="ECO:0007669"/>
    <property type="project" value="UniProtKB-KW"/>
</dbReference>
<evidence type="ECO:0000256" key="1">
    <source>
        <dbReference type="ARBA" id="ARBA00006479"/>
    </source>
</evidence>
<gene>
    <name evidence="2" type="ORF">SAMN05421807_105155</name>
</gene>
<organism evidence="2 3">
    <name type="scientific">Virgibacillus chiguensis</name>
    <dbReference type="NCBI Taxonomy" id="411959"/>
    <lineage>
        <taxon>Bacteria</taxon>
        <taxon>Bacillati</taxon>
        <taxon>Bacillota</taxon>
        <taxon>Bacilli</taxon>
        <taxon>Bacillales</taxon>
        <taxon>Bacillaceae</taxon>
        <taxon>Virgibacillus</taxon>
    </lineage>
</organism>
<proteinExistence type="inferred from homology"/>
<keyword evidence="2" id="KW-0418">Kinase</keyword>